<accession>A0A7X0EI54</accession>
<evidence type="ECO:0000313" key="2">
    <source>
        <dbReference type="Proteomes" id="UP000539175"/>
    </source>
</evidence>
<evidence type="ECO:0000313" key="1">
    <source>
        <dbReference type="EMBL" id="MBB6255419.1"/>
    </source>
</evidence>
<dbReference type="AlphaFoldDB" id="A0A7X0EI54"/>
<dbReference type="RefSeq" id="WP_281384717.1">
    <property type="nucleotide sequence ID" value="NZ_JACIIZ010000036.1"/>
</dbReference>
<keyword evidence="2" id="KW-1185">Reference proteome</keyword>
<name>A0A7X0EI54_9PROT</name>
<dbReference type="Proteomes" id="UP000539175">
    <property type="component" value="Unassembled WGS sequence"/>
</dbReference>
<comment type="caution">
    <text evidence="1">The sequence shown here is derived from an EMBL/GenBank/DDBJ whole genome shotgun (WGS) entry which is preliminary data.</text>
</comment>
<reference evidence="1 2" key="1">
    <citation type="submission" date="2020-08" db="EMBL/GenBank/DDBJ databases">
        <title>Genomic Encyclopedia of Type Strains, Phase IV (KMG-IV): sequencing the most valuable type-strain genomes for metagenomic binning, comparative biology and taxonomic classification.</title>
        <authorList>
            <person name="Goeker M."/>
        </authorList>
    </citation>
    <scope>NUCLEOTIDE SEQUENCE [LARGE SCALE GENOMIC DNA]</scope>
    <source>
        <strain evidence="1 2">DSM 22198</strain>
    </source>
</reference>
<protein>
    <submittedName>
        <fullName evidence="1">Uncharacterized protein</fullName>
    </submittedName>
</protein>
<proteinExistence type="predicted"/>
<sequence length="41" mass="4673">MTATLDSIRRHLVGLKMPRALETLDWTCPGKVESHLLAVRR</sequence>
<organism evidence="1 2">
    <name type="scientific">Nitrospirillum iridis</name>
    <dbReference type="NCBI Taxonomy" id="765888"/>
    <lineage>
        <taxon>Bacteria</taxon>
        <taxon>Pseudomonadati</taxon>
        <taxon>Pseudomonadota</taxon>
        <taxon>Alphaproteobacteria</taxon>
        <taxon>Rhodospirillales</taxon>
        <taxon>Azospirillaceae</taxon>
        <taxon>Nitrospirillum</taxon>
    </lineage>
</organism>
<dbReference type="EMBL" id="JACIIZ010000036">
    <property type="protein sequence ID" value="MBB6255419.1"/>
    <property type="molecule type" value="Genomic_DNA"/>
</dbReference>
<gene>
    <name evidence="1" type="ORF">FHS74_006018</name>
</gene>